<evidence type="ECO:0000259" key="2">
    <source>
        <dbReference type="Pfam" id="PF01895"/>
    </source>
</evidence>
<evidence type="ECO:0000256" key="1">
    <source>
        <dbReference type="PIRNR" id="PIRNR003107"/>
    </source>
</evidence>
<keyword evidence="1" id="KW-0813">Transport</keyword>
<dbReference type="Proteomes" id="UP001597568">
    <property type="component" value="Unassembled WGS sequence"/>
</dbReference>
<sequence>MVVREKYEQELTRVQQRLVDLCELAIHAFDRSVDGLLQKDVEKAWVLIDQDRFINRLEQHIQDDVLLLIAKQQPVATDLRRVMVIVKAASEMERIGDYAVNIAKETIRLGETELMLPIEKIDRMRGLAVKMLRDMLQLFITENLLEAKVLAEMDDQIDALYGEALTELLEATHTQTGAESQLQQLSFVCKYIERAADHATNLAESLFYLVKGKHYAFD</sequence>
<feature type="domain" description="PhoU" evidence="2">
    <location>
        <begin position="121"/>
        <end position="205"/>
    </location>
</feature>
<comment type="caution">
    <text evidence="3">The sequence shown here is derived from an EMBL/GenBank/DDBJ whole genome shotgun (WGS) entry which is preliminary data.</text>
</comment>
<evidence type="ECO:0000313" key="4">
    <source>
        <dbReference type="Proteomes" id="UP001597568"/>
    </source>
</evidence>
<dbReference type="PIRSF" id="PIRSF003107">
    <property type="entry name" value="PhoU"/>
    <property type="match status" value="1"/>
</dbReference>
<keyword evidence="1" id="KW-0963">Cytoplasm</keyword>
<gene>
    <name evidence="3" type="primary">phoU</name>
    <name evidence="3" type="ORF">ACFSY7_09810</name>
</gene>
<accession>A0ABW5Y0F9</accession>
<comment type="subcellular location">
    <subcellularLocation>
        <location evidence="1">Cytoplasm</location>
    </subcellularLocation>
</comment>
<comment type="subunit">
    <text evidence="1">Homodimer.</text>
</comment>
<keyword evidence="4" id="KW-1185">Reference proteome</keyword>
<feature type="domain" description="PhoU" evidence="2">
    <location>
        <begin position="19"/>
        <end position="105"/>
    </location>
</feature>
<reference evidence="4" key="1">
    <citation type="journal article" date="2019" name="Int. J. Syst. Evol. Microbiol.">
        <title>The Global Catalogue of Microorganisms (GCM) 10K type strain sequencing project: providing services to taxonomists for standard genome sequencing and annotation.</title>
        <authorList>
            <consortium name="The Broad Institute Genomics Platform"/>
            <consortium name="The Broad Institute Genome Sequencing Center for Infectious Disease"/>
            <person name="Wu L."/>
            <person name="Ma J."/>
        </authorList>
    </citation>
    <scope>NUCLEOTIDE SEQUENCE [LARGE SCALE GENOMIC DNA]</scope>
    <source>
        <strain evidence="4">KCTC 33522</strain>
    </source>
</reference>
<keyword evidence="1" id="KW-0592">Phosphate transport</keyword>
<comment type="function">
    <text evidence="1">Plays a role in the regulation of phosphate uptake.</text>
</comment>
<proteinExistence type="inferred from homology"/>
<dbReference type="NCBIfam" id="TIGR02135">
    <property type="entry name" value="phoU_full"/>
    <property type="match status" value="1"/>
</dbReference>
<evidence type="ECO:0000313" key="3">
    <source>
        <dbReference type="EMBL" id="MFD2868799.1"/>
    </source>
</evidence>
<organism evidence="3 4">
    <name type="scientific">Kurthia populi</name>
    <dbReference type="NCBI Taxonomy" id="1562132"/>
    <lineage>
        <taxon>Bacteria</taxon>
        <taxon>Bacillati</taxon>
        <taxon>Bacillota</taxon>
        <taxon>Bacilli</taxon>
        <taxon>Bacillales</taxon>
        <taxon>Caryophanaceae</taxon>
        <taxon>Kurthia</taxon>
    </lineage>
</organism>
<dbReference type="RefSeq" id="WP_380147729.1">
    <property type="nucleotide sequence ID" value="NZ_JBHUOR010000045.1"/>
</dbReference>
<dbReference type="EMBL" id="JBHUOR010000045">
    <property type="protein sequence ID" value="MFD2868799.1"/>
    <property type="molecule type" value="Genomic_DNA"/>
</dbReference>
<dbReference type="InterPro" id="IPR026022">
    <property type="entry name" value="PhoU_dom"/>
</dbReference>
<dbReference type="PANTHER" id="PTHR42930:SF3">
    <property type="entry name" value="PHOSPHATE-SPECIFIC TRANSPORT SYSTEM ACCESSORY PROTEIN PHOU"/>
    <property type="match status" value="1"/>
</dbReference>
<protein>
    <recommendedName>
        <fullName evidence="1">Phosphate-specific transport system accessory protein PhoU</fullName>
    </recommendedName>
</protein>
<dbReference type="InterPro" id="IPR038078">
    <property type="entry name" value="PhoU-like_sf"/>
</dbReference>
<dbReference type="InterPro" id="IPR028366">
    <property type="entry name" value="PhoU"/>
</dbReference>
<name>A0ABW5Y0F9_9BACL</name>
<comment type="similarity">
    <text evidence="1">Belongs to the PhoU family.</text>
</comment>
<dbReference type="Pfam" id="PF01895">
    <property type="entry name" value="PhoU"/>
    <property type="match status" value="2"/>
</dbReference>
<dbReference type="Gene3D" id="1.20.58.220">
    <property type="entry name" value="Phosphate transport system protein phou homolog 2, domain 2"/>
    <property type="match status" value="1"/>
</dbReference>
<dbReference type="SUPFAM" id="SSF109755">
    <property type="entry name" value="PhoU-like"/>
    <property type="match status" value="1"/>
</dbReference>
<dbReference type="PANTHER" id="PTHR42930">
    <property type="entry name" value="PHOSPHATE-SPECIFIC TRANSPORT SYSTEM ACCESSORY PROTEIN PHOU"/>
    <property type="match status" value="1"/>
</dbReference>